<keyword evidence="9" id="KW-1185">Reference proteome</keyword>
<comment type="similarity">
    <text evidence="5">Belongs to the YicC/YloC family.</text>
</comment>
<keyword evidence="4" id="KW-0378">Hydrolase</keyword>
<evidence type="ECO:0000256" key="3">
    <source>
        <dbReference type="ARBA" id="ARBA00022759"/>
    </source>
</evidence>
<dbReference type="PANTHER" id="PTHR30636">
    <property type="entry name" value="UPF0701 PROTEIN YICC"/>
    <property type="match status" value="1"/>
</dbReference>
<evidence type="ECO:0000259" key="7">
    <source>
        <dbReference type="Pfam" id="PF08340"/>
    </source>
</evidence>
<dbReference type="GeneID" id="78084848"/>
<evidence type="ECO:0000313" key="8">
    <source>
        <dbReference type="EMBL" id="EFV43442.1"/>
    </source>
</evidence>
<protein>
    <submittedName>
        <fullName evidence="8">TIGR00255 family protein</fullName>
    </submittedName>
</protein>
<gene>
    <name evidence="8" type="ORF">HMPREF0179_02756</name>
</gene>
<dbReference type="STRING" id="563192.HMPREF0179_02756"/>
<dbReference type="Pfam" id="PF03755">
    <property type="entry name" value="YicC-like_N"/>
    <property type="match status" value="1"/>
</dbReference>
<organism evidence="8 9">
    <name type="scientific">Bilophila wadsworthia (strain 3_1_6)</name>
    <dbReference type="NCBI Taxonomy" id="563192"/>
    <lineage>
        <taxon>Bacteria</taxon>
        <taxon>Pseudomonadati</taxon>
        <taxon>Thermodesulfobacteriota</taxon>
        <taxon>Desulfovibrionia</taxon>
        <taxon>Desulfovibrionales</taxon>
        <taxon>Desulfovibrionaceae</taxon>
        <taxon>Bilophila</taxon>
    </lineage>
</organism>
<proteinExistence type="inferred from homology"/>
<comment type="caution">
    <text evidence="8">The sequence shown here is derived from an EMBL/GenBank/DDBJ whole genome shotgun (WGS) entry which is preliminary data.</text>
</comment>
<keyword evidence="2" id="KW-0540">Nuclease</keyword>
<evidence type="ECO:0000313" key="9">
    <source>
        <dbReference type="Proteomes" id="UP000006034"/>
    </source>
</evidence>
<evidence type="ECO:0000256" key="4">
    <source>
        <dbReference type="ARBA" id="ARBA00022801"/>
    </source>
</evidence>
<evidence type="ECO:0000256" key="5">
    <source>
        <dbReference type="ARBA" id="ARBA00035648"/>
    </source>
</evidence>
<name>E5Y988_BILW3</name>
<dbReference type="InterPro" id="IPR013551">
    <property type="entry name" value="YicC-like_C"/>
</dbReference>
<dbReference type="HOGENOM" id="CLU_076609_1_0_7"/>
<reference evidence="8 9" key="1">
    <citation type="submission" date="2010-10" db="EMBL/GenBank/DDBJ databases">
        <authorList>
            <consortium name="The Broad Institute Genome Sequencing Platform"/>
            <person name="Ward D."/>
            <person name="Earl A."/>
            <person name="Feldgarden M."/>
            <person name="Young S.K."/>
            <person name="Gargeya S."/>
            <person name="Zeng Q."/>
            <person name="Alvarado L."/>
            <person name="Berlin A."/>
            <person name="Bochicchio J."/>
            <person name="Chapman S.B."/>
            <person name="Chen Z."/>
            <person name="Freedman E."/>
            <person name="Gellesch M."/>
            <person name="Goldberg J."/>
            <person name="Griggs A."/>
            <person name="Gujja S."/>
            <person name="Heilman E."/>
            <person name="Heiman D."/>
            <person name="Howarth C."/>
            <person name="Mehta T."/>
            <person name="Neiman D."/>
            <person name="Pearson M."/>
            <person name="Roberts A."/>
            <person name="Saif S."/>
            <person name="Shea T."/>
            <person name="Shenoy N."/>
            <person name="Sisk P."/>
            <person name="Stolte C."/>
            <person name="Sykes S."/>
            <person name="White J."/>
            <person name="Yandava C."/>
            <person name="Allen-Vercoe E."/>
            <person name="Sibley C."/>
            <person name="Ambrose C.E."/>
            <person name="Strauss J."/>
            <person name="Daigneault M."/>
            <person name="Haas B."/>
            <person name="Nusbaum C."/>
            <person name="Birren B."/>
        </authorList>
    </citation>
    <scope>NUCLEOTIDE SEQUENCE [LARGE SCALE GENOMIC DNA]</scope>
    <source>
        <strain evidence="8 9">3_1_6</strain>
    </source>
</reference>
<dbReference type="EMBL" id="ADCP02000001">
    <property type="protein sequence ID" value="EFV43442.1"/>
    <property type="molecule type" value="Genomic_DNA"/>
</dbReference>
<comment type="cofactor">
    <cofactor evidence="1">
        <name>a divalent metal cation</name>
        <dbReference type="ChEBI" id="CHEBI:60240"/>
    </cofactor>
</comment>
<dbReference type="InterPro" id="IPR005229">
    <property type="entry name" value="YicC/YloC-like"/>
</dbReference>
<dbReference type="NCBIfam" id="TIGR00255">
    <property type="entry name" value="YicC/YloC family endoribonuclease"/>
    <property type="match status" value="1"/>
</dbReference>
<feature type="domain" description="Endoribonuclease YicC-like N-terminal" evidence="6">
    <location>
        <begin position="2"/>
        <end position="154"/>
    </location>
</feature>
<dbReference type="InterPro" id="IPR013527">
    <property type="entry name" value="YicC-like_N"/>
</dbReference>
<accession>E5Y988</accession>
<dbReference type="AlphaFoldDB" id="E5Y988"/>
<evidence type="ECO:0000256" key="1">
    <source>
        <dbReference type="ARBA" id="ARBA00001968"/>
    </source>
</evidence>
<evidence type="ECO:0000259" key="6">
    <source>
        <dbReference type="Pfam" id="PF03755"/>
    </source>
</evidence>
<reference evidence="8 9" key="2">
    <citation type="submission" date="2013-04" db="EMBL/GenBank/DDBJ databases">
        <title>The Genome Sequence of Bilophila wadsworthia 3_1_6.</title>
        <authorList>
            <consortium name="The Broad Institute Genomics Platform"/>
            <person name="Earl A."/>
            <person name="Ward D."/>
            <person name="Feldgarden M."/>
            <person name="Gevers D."/>
            <person name="Sibley C."/>
            <person name="Strauss J."/>
            <person name="Allen-Vercoe E."/>
            <person name="Walker B."/>
            <person name="Young S."/>
            <person name="Zeng Q."/>
            <person name="Gargeya S."/>
            <person name="Fitzgerald M."/>
            <person name="Haas B."/>
            <person name="Abouelleil A."/>
            <person name="Allen A.W."/>
            <person name="Alvarado L."/>
            <person name="Arachchi H.M."/>
            <person name="Berlin A.M."/>
            <person name="Chapman S.B."/>
            <person name="Gainer-Dewar J."/>
            <person name="Goldberg J."/>
            <person name="Griggs A."/>
            <person name="Gujja S."/>
            <person name="Hansen M."/>
            <person name="Howarth C."/>
            <person name="Imamovic A."/>
            <person name="Ireland A."/>
            <person name="Larimer J."/>
            <person name="McCowan C."/>
            <person name="Murphy C."/>
            <person name="Pearson M."/>
            <person name="Poon T.W."/>
            <person name="Priest M."/>
            <person name="Roberts A."/>
            <person name="Saif S."/>
            <person name="Shea T."/>
            <person name="Sisk P."/>
            <person name="Sykes S."/>
            <person name="Wortman J."/>
            <person name="Nusbaum C."/>
            <person name="Birren B."/>
        </authorList>
    </citation>
    <scope>NUCLEOTIDE SEQUENCE [LARGE SCALE GENOMIC DNA]</scope>
    <source>
        <strain evidence="8 9">3_1_6</strain>
    </source>
</reference>
<dbReference type="GO" id="GO:0004521">
    <property type="term" value="F:RNA endonuclease activity"/>
    <property type="evidence" value="ECO:0007669"/>
    <property type="project" value="InterPro"/>
</dbReference>
<dbReference type="Pfam" id="PF08340">
    <property type="entry name" value="YicC-like_C"/>
    <property type="match status" value="1"/>
</dbReference>
<feature type="domain" description="Endoribonuclease YicC-like C-terminal" evidence="7">
    <location>
        <begin position="171"/>
        <end position="292"/>
    </location>
</feature>
<dbReference type="RefSeq" id="WP_005028800.1">
    <property type="nucleotide sequence ID" value="NZ_KE150238.1"/>
</dbReference>
<evidence type="ECO:0000256" key="2">
    <source>
        <dbReference type="ARBA" id="ARBA00022722"/>
    </source>
</evidence>
<dbReference type="Proteomes" id="UP000006034">
    <property type="component" value="Unassembled WGS sequence"/>
</dbReference>
<dbReference type="OrthoDB" id="9771229at2"/>
<dbReference type="PANTHER" id="PTHR30636:SF3">
    <property type="entry name" value="UPF0701 PROTEIN YICC"/>
    <property type="match status" value="1"/>
</dbReference>
<keyword evidence="3" id="KW-0255">Endonuclease</keyword>
<dbReference type="eggNOG" id="COG1561">
    <property type="taxonomic scope" value="Bacteria"/>
</dbReference>
<sequence length="292" mass="33667">MLRSMTGFGRCVMEDADWTQTWEIRSVNNRHLDLKWRLPLQARGLESRLERVVRRFAARGRMEITLTLQQRGAAANLRFDAAQASAMLDQVAALADLHGDTFEPDYNALFAIPTLWERESEDGDDEMEERLEEGLIAALEDWNESRETEGAALARDMTSRIAQMEEWVSRIDERAPEIKEERFAVLRERLSEALAAVNGELEEGRFLQEMVVLSDKLDVSEELTRLHAHLERLRDLLEIGTDAGRRLDFTLQECFREIATCGNKIQDAQTSRLVVDFKNELEKCREQVQNLE</sequence>
<dbReference type="GO" id="GO:0016787">
    <property type="term" value="F:hydrolase activity"/>
    <property type="evidence" value="ECO:0007669"/>
    <property type="project" value="UniProtKB-KW"/>
</dbReference>